<dbReference type="Gene3D" id="1.10.340.70">
    <property type="match status" value="1"/>
</dbReference>
<dbReference type="GO" id="GO:0008270">
    <property type="term" value="F:zinc ion binding"/>
    <property type="evidence" value="ECO:0007669"/>
    <property type="project" value="UniProtKB-KW"/>
</dbReference>
<name>A0A699H8P5_TANCI</name>
<feature type="region of interest" description="Disordered" evidence="8">
    <location>
        <begin position="1020"/>
        <end position="1047"/>
    </location>
</feature>
<dbReference type="GO" id="GO:0016787">
    <property type="term" value="F:hydrolase activity"/>
    <property type="evidence" value="ECO:0007669"/>
    <property type="project" value="UniProtKB-KW"/>
</dbReference>
<dbReference type="GO" id="GO:0003964">
    <property type="term" value="F:RNA-directed DNA polymerase activity"/>
    <property type="evidence" value="ECO:0007669"/>
    <property type="project" value="UniProtKB-KW"/>
</dbReference>
<keyword evidence="1" id="KW-0808">Transferase</keyword>
<feature type="compositionally biased region" description="Polar residues" evidence="8">
    <location>
        <begin position="1033"/>
        <end position="1047"/>
    </location>
</feature>
<keyword evidence="6 10" id="KW-0695">RNA-directed DNA polymerase</keyword>
<dbReference type="InterPro" id="IPR001878">
    <property type="entry name" value="Znf_CCHC"/>
</dbReference>
<gene>
    <name evidence="10" type="ORF">Tci_332188</name>
</gene>
<evidence type="ECO:0000256" key="1">
    <source>
        <dbReference type="ARBA" id="ARBA00022679"/>
    </source>
</evidence>
<dbReference type="PANTHER" id="PTHR46148">
    <property type="entry name" value="CHROMO DOMAIN-CONTAINING PROTEIN"/>
    <property type="match status" value="1"/>
</dbReference>
<keyword evidence="3" id="KW-0540">Nuclease</keyword>
<sequence length="1584" mass="180326">MVIVNFFMTKDQSIPRRNKYDDILPKELTNEDIKNSESYKEYYNIASGAEPPKSKASVKKKQVRSDTTMPPPTAKGKRIKTLVKAVEPAKKKQLAKTSKAKRLTMLSDVALTKAGQMKLATKTSLIQTHISHVNGSGADEGTGSIPGVPDVSTYESDDKQISWKSSEEDNDEEVNMSEHDDDVDGQSDDDNQDDNDEQTNSDNDDDDFVCLSFPLMMMKIKKKKALILGFKHILMLKPLMMKTMMKIVKTNVLTTQVTEDTHVIITPVNPEGQQQNSSVSSRFVSNMLNPSHDIGSSLQDLPNFGSLFRFDHRLKALEDNFSKFMQTNQFAEAISLILGIVDKYLDNRMNEAVKVVVQLQSDRLRDEAQAENEDFLNKLVENIKKIIEAQVKEKDEDEEPFVGSNGGQREEGMEKNPSLLLKVDTLTPELLTGPTLKLMKGSCKSVVELKYFFKEVYKATTDQLDWNNPKGVESYQKKINLTKPDMYKSDLKQKEAYTAYSNPRGFIYQNKDKKNRLMRIDELHKFSDGTLNDVRAALDDRLKGIQMQLLQAKTGERQSHIHPLAIPTIPHVAPTIQYTSPFIDTDSSDSDIPDSPPSHNPYEADVARWRRQPIPVSRPYRTQPNGASSNDSSTIASVRPSRKRCRSHTSSVLVLSPVHGALSPVRADLSPPPKRIKDSDSAIDLEISSKDGYEPHVPRETELGVDVEDSYEPYTEPDIDSDIQAYIDECIEFDDEFRARGTDVRVMVETAAEEDVLDHVTGDGAVEVTYETLGDLVQRFHDHVVEIPIHKIQVIESEQRLQGYRITGVDLEVTTITERISALERDNTRLRGMLDLRVRESMRTDTRTRMTQDEINELIAKRVEEAMKAYDAARNPKLEVGIKDDQQDDHVEENINNGNDNGNGNGNSNVNNGGTKGVVGLTHWFEKTETVFHISNYPPKYQVKYASCTLLDGALTWWNSHKRTVGADDAYAMTWKMFQELTLLCTKMVSKEEDQDAIRIANNLMDQKLKGYAIKNVENKRRFDSNSRDNHRQQQQPFKRQNVSGQNVARAYNVGNNVKRRGYARALPYCSKCRMNPKGPCPVKCGNQTGVTCYECRRKGHYRSECPKLKGQNRGNKMGDKNGNNGAKARAYAIRGGGTNPDSNVVTDTFLLNNRYASMLFDSGADRSFVSTIFSTLLDVIPSTLDTSYAIELACGRISKTNVDSLWSLRVPSNAIWNDQRTGEGSENFVVYYDASHKGLGAIFMQRENVIAYASRQLKVHEKNYTTHDLELGAVVFDLKMWRHCLYGSEARKEENYLAEDLHGMINKLKPHANGTFCLNNKSWIPCFRDLRELIMHESHKSKYSIHPGLDKMYQALKKLYWWPNMKVEITIYVRKCLMYAKVKAEYQKPSGCQLTSLEIIHKTTEKIIQIKSHMQAARDHHKSYADVRRKPFEFQVGDKVMLKVSPWKGVIRFSKQGKLNPRYIRPFKIFAKFGTIAYRLELPEQLSRVDSTFYVSNLKKCLSDETLAIPLDEIQIDKLHFNEEPVEIMDHEVKHLKQSRILIIKVRSNSRRGHEFMWEREDQMKKKYPHLFSNSALVADVTC</sequence>
<feature type="compositionally biased region" description="Basic and acidic residues" evidence="8">
    <location>
        <begin position="1020"/>
        <end position="1032"/>
    </location>
</feature>
<evidence type="ECO:0000256" key="3">
    <source>
        <dbReference type="ARBA" id="ARBA00022722"/>
    </source>
</evidence>
<reference evidence="10" key="1">
    <citation type="journal article" date="2019" name="Sci. Rep.">
        <title>Draft genome of Tanacetum cinerariifolium, the natural source of mosquito coil.</title>
        <authorList>
            <person name="Yamashiro T."/>
            <person name="Shiraishi A."/>
            <person name="Satake H."/>
            <person name="Nakayama K."/>
        </authorList>
    </citation>
    <scope>NUCLEOTIDE SEQUENCE</scope>
</reference>
<feature type="compositionally biased region" description="Low complexity" evidence="8">
    <location>
        <begin position="894"/>
        <end position="913"/>
    </location>
</feature>
<evidence type="ECO:0000256" key="4">
    <source>
        <dbReference type="ARBA" id="ARBA00022759"/>
    </source>
</evidence>
<feature type="region of interest" description="Disordered" evidence="8">
    <location>
        <begin position="133"/>
        <end position="205"/>
    </location>
</feature>
<dbReference type="Pfam" id="PF17917">
    <property type="entry name" value="RT_RNaseH"/>
    <property type="match status" value="1"/>
</dbReference>
<feature type="region of interest" description="Disordered" evidence="8">
    <location>
        <begin position="580"/>
        <end position="644"/>
    </location>
</feature>
<feature type="compositionally biased region" description="Acidic residues" evidence="8">
    <location>
        <begin position="168"/>
        <end position="205"/>
    </location>
</feature>
<feature type="compositionally biased region" description="Basic and acidic residues" evidence="8">
    <location>
        <begin position="156"/>
        <end position="167"/>
    </location>
</feature>
<dbReference type="SUPFAM" id="SSF56672">
    <property type="entry name" value="DNA/RNA polymerases"/>
    <property type="match status" value="1"/>
</dbReference>
<feature type="region of interest" description="Disordered" evidence="8">
    <location>
        <begin position="49"/>
        <end position="76"/>
    </location>
</feature>
<evidence type="ECO:0000256" key="7">
    <source>
        <dbReference type="PROSITE-ProRule" id="PRU00047"/>
    </source>
</evidence>
<dbReference type="InterPro" id="IPR041373">
    <property type="entry name" value="RT_RNaseH"/>
</dbReference>
<keyword evidence="2" id="KW-0548">Nucleotidyltransferase</keyword>
<evidence type="ECO:0000313" key="10">
    <source>
        <dbReference type="EMBL" id="GEX60213.1"/>
    </source>
</evidence>
<evidence type="ECO:0000256" key="8">
    <source>
        <dbReference type="SAM" id="MobiDB-lite"/>
    </source>
</evidence>
<dbReference type="Pfam" id="PF24626">
    <property type="entry name" value="SH3_Tf2-1"/>
    <property type="match status" value="1"/>
</dbReference>
<organism evidence="10">
    <name type="scientific">Tanacetum cinerariifolium</name>
    <name type="common">Dalmatian daisy</name>
    <name type="synonym">Chrysanthemum cinerariifolium</name>
    <dbReference type="NCBI Taxonomy" id="118510"/>
    <lineage>
        <taxon>Eukaryota</taxon>
        <taxon>Viridiplantae</taxon>
        <taxon>Streptophyta</taxon>
        <taxon>Embryophyta</taxon>
        <taxon>Tracheophyta</taxon>
        <taxon>Spermatophyta</taxon>
        <taxon>Magnoliopsida</taxon>
        <taxon>eudicotyledons</taxon>
        <taxon>Gunneridae</taxon>
        <taxon>Pentapetalae</taxon>
        <taxon>asterids</taxon>
        <taxon>campanulids</taxon>
        <taxon>Asterales</taxon>
        <taxon>Asteraceae</taxon>
        <taxon>Asteroideae</taxon>
        <taxon>Anthemideae</taxon>
        <taxon>Anthemidinae</taxon>
        <taxon>Tanacetum</taxon>
    </lineage>
</organism>
<feature type="region of interest" description="Disordered" evidence="8">
    <location>
        <begin position="890"/>
        <end position="913"/>
    </location>
</feature>
<keyword evidence="7" id="KW-0479">Metal-binding</keyword>
<dbReference type="PANTHER" id="PTHR46148:SF59">
    <property type="entry name" value="NUCLEOTIDYLTRANSFERASE, RIBONUCLEASE H"/>
    <property type="match status" value="1"/>
</dbReference>
<evidence type="ECO:0000259" key="9">
    <source>
        <dbReference type="PROSITE" id="PS50158"/>
    </source>
</evidence>
<dbReference type="Pfam" id="PF08284">
    <property type="entry name" value="RVP_2"/>
    <property type="match status" value="1"/>
</dbReference>
<dbReference type="InterPro" id="IPR043502">
    <property type="entry name" value="DNA/RNA_pol_sf"/>
</dbReference>
<accession>A0A699H8P5</accession>
<keyword evidence="5" id="KW-0378">Hydrolase</keyword>
<dbReference type="EMBL" id="BKCJ010118213">
    <property type="protein sequence ID" value="GEX60213.1"/>
    <property type="molecule type" value="Genomic_DNA"/>
</dbReference>
<evidence type="ECO:0000256" key="5">
    <source>
        <dbReference type="ARBA" id="ARBA00022801"/>
    </source>
</evidence>
<feature type="compositionally biased region" description="Polar residues" evidence="8">
    <location>
        <begin position="620"/>
        <end position="636"/>
    </location>
</feature>
<keyword evidence="4" id="KW-0255">Endonuclease</keyword>
<feature type="domain" description="CCHC-type" evidence="9">
    <location>
        <begin position="1093"/>
        <end position="1108"/>
    </location>
</feature>
<evidence type="ECO:0000256" key="2">
    <source>
        <dbReference type="ARBA" id="ARBA00022695"/>
    </source>
</evidence>
<dbReference type="PROSITE" id="PS50158">
    <property type="entry name" value="ZF_CCHC"/>
    <property type="match status" value="1"/>
</dbReference>
<keyword evidence="7" id="KW-0863">Zinc-finger</keyword>
<dbReference type="InterPro" id="IPR056924">
    <property type="entry name" value="SH3_Tf2-1"/>
</dbReference>
<comment type="caution">
    <text evidence="10">The sequence shown here is derived from an EMBL/GenBank/DDBJ whole genome shotgun (WGS) entry which is preliminary data.</text>
</comment>
<proteinExistence type="predicted"/>
<dbReference type="GO" id="GO:0003676">
    <property type="term" value="F:nucleic acid binding"/>
    <property type="evidence" value="ECO:0007669"/>
    <property type="project" value="InterPro"/>
</dbReference>
<protein>
    <submittedName>
        <fullName evidence="10">Putative reverse transcriptase domain-containing protein</fullName>
    </submittedName>
</protein>
<dbReference type="GO" id="GO:0004519">
    <property type="term" value="F:endonuclease activity"/>
    <property type="evidence" value="ECO:0007669"/>
    <property type="project" value="UniProtKB-KW"/>
</dbReference>
<keyword evidence="7" id="KW-0862">Zinc</keyword>
<dbReference type="InterPro" id="IPR041588">
    <property type="entry name" value="Integrase_H2C2"/>
</dbReference>
<evidence type="ECO:0000256" key="6">
    <source>
        <dbReference type="ARBA" id="ARBA00022918"/>
    </source>
</evidence>
<dbReference type="Pfam" id="PF17921">
    <property type="entry name" value="Integrase_H2C2"/>
    <property type="match status" value="1"/>
</dbReference>